<dbReference type="Proteomes" id="UP000095759">
    <property type="component" value="Unassembled WGS sequence"/>
</dbReference>
<sequence length="126" mass="13046">MTTSASSASEMPGRNAIRIGRTFWTIPGVALVSPNRLFTLSENSGSDCRHIRRKNTATAAVVSDVMATPRDAATSCHFAYSAAGTHASNSHIPSRAAVESRGGSSSATSVFETPFGSRTTSPASAV</sequence>
<evidence type="ECO:0000313" key="2">
    <source>
        <dbReference type="EMBL" id="OEJ24567.1"/>
    </source>
</evidence>
<gene>
    <name evidence="2" type="ORF">AS594_08760</name>
</gene>
<protein>
    <submittedName>
        <fullName evidence="2">Uncharacterized protein</fullName>
    </submittedName>
</protein>
<keyword evidence="3" id="KW-1185">Reference proteome</keyword>
<feature type="compositionally biased region" description="Polar residues" evidence="1">
    <location>
        <begin position="102"/>
        <end position="126"/>
    </location>
</feature>
<organism evidence="2 3">
    <name type="scientific">Streptomyces agglomeratus</name>
    <dbReference type="NCBI Taxonomy" id="285458"/>
    <lineage>
        <taxon>Bacteria</taxon>
        <taxon>Bacillati</taxon>
        <taxon>Actinomycetota</taxon>
        <taxon>Actinomycetes</taxon>
        <taxon>Kitasatosporales</taxon>
        <taxon>Streptomycetaceae</taxon>
        <taxon>Streptomyces</taxon>
    </lineage>
</organism>
<proteinExistence type="predicted"/>
<name>A0A1E5P517_9ACTN</name>
<evidence type="ECO:0000313" key="3">
    <source>
        <dbReference type="Proteomes" id="UP000095759"/>
    </source>
</evidence>
<evidence type="ECO:0000256" key="1">
    <source>
        <dbReference type="SAM" id="MobiDB-lite"/>
    </source>
</evidence>
<accession>A0A1E5P517</accession>
<dbReference type="EMBL" id="MEHJ01000001">
    <property type="protein sequence ID" value="OEJ24567.1"/>
    <property type="molecule type" value="Genomic_DNA"/>
</dbReference>
<reference evidence="2 3" key="1">
    <citation type="submission" date="2016-08" db="EMBL/GenBank/DDBJ databases">
        <title>Complete genome sequence of Streptomyces agglomeratus strain 6-3-2, a novel anti-MRSA actinomycete isolated from Wuli of Tebit, China.</title>
        <authorList>
            <person name="Chen X."/>
        </authorList>
    </citation>
    <scope>NUCLEOTIDE SEQUENCE [LARGE SCALE GENOMIC DNA]</scope>
    <source>
        <strain evidence="2 3">6-3-2</strain>
    </source>
</reference>
<dbReference type="AlphaFoldDB" id="A0A1E5P517"/>
<feature type="region of interest" description="Disordered" evidence="1">
    <location>
        <begin position="87"/>
        <end position="126"/>
    </location>
</feature>
<comment type="caution">
    <text evidence="2">The sequence shown here is derived from an EMBL/GenBank/DDBJ whole genome shotgun (WGS) entry which is preliminary data.</text>
</comment>